<evidence type="ECO:0000259" key="1">
    <source>
        <dbReference type="PROSITE" id="PS50146"/>
    </source>
</evidence>
<dbReference type="GO" id="GO:0006672">
    <property type="term" value="P:ceramide metabolic process"/>
    <property type="evidence" value="ECO:0007669"/>
    <property type="project" value="TreeGrafter"/>
</dbReference>
<evidence type="ECO:0000313" key="3">
    <source>
        <dbReference type="Proteomes" id="UP001293254"/>
    </source>
</evidence>
<name>A0AAE1XM18_9LAMI</name>
<dbReference type="SUPFAM" id="SSF111331">
    <property type="entry name" value="NAD kinase/diacylglycerol kinase-like"/>
    <property type="match status" value="1"/>
</dbReference>
<keyword evidence="2" id="KW-0418">Kinase</keyword>
<comment type="caution">
    <text evidence="2">The sequence shown here is derived from an EMBL/GenBank/DDBJ whole genome shotgun (WGS) entry which is preliminary data.</text>
</comment>
<keyword evidence="2" id="KW-0808">Transferase</keyword>
<evidence type="ECO:0000313" key="2">
    <source>
        <dbReference type="EMBL" id="KAK4414294.1"/>
    </source>
</evidence>
<keyword evidence="3" id="KW-1185">Reference proteome</keyword>
<protein>
    <submittedName>
        <fullName evidence="2">Sphingoid long-chain bases kinase</fullName>
    </submittedName>
</protein>
<dbReference type="Proteomes" id="UP001293254">
    <property type="component" value="Unassembled WGS sequence"/>
</dbReference>
<dbReference type="InterPro" id="IPR001206">
    <property type="entry name" value="Diacylglycerol_kinase_cat_dom"/>
</dbReference>
<accession>A0AAE1XM18</accession>
<dbReference type="Gene3D" id="2.60.200.40">
    <property type="match status" value="1"/>
</dbReference>
<dbReference type="InterPro" id="IPR017438">
    <property type="entry name" value="ATP-NAD_kinase_N"/>
</dbReference>
<gene>
    <name evidence="2" type="ORF">Salat_2842400</name>
</gene>
<feature type="domain" description="DAGKc" evidence="1">
    <location>
        <begin position="229"/>
        <end position="368"/>
    </location>
</feature>
<dbReference type="EMBL" id="JACGWO010000012">
    <property type="protein sequence ID" value="KAK4414294.1"/>
    <property type="molecule type" value="Genomic_DNA"/>
</dbReference>
<proteinExistence type="predicted"/>
<dbReference type="AlphaFoldDB" id="A0AAE1XM18"/>
<reference evidence="2" key="1">
    <citation type="submission" date="2020-06" db="EMBL/GenBank/DDBJ databases">
        <authorList>
            <person name="Li T."/>
            <person name="Hu X."/>
            <person name="Zhang T."/>
            <person name="Song X."/>
            <person name="Zhang H."/>
            <person name="Dai N."/>
            <person name="Sheng W."/>
            <person name="Hou X."/>
            <person name="Wei L."/>
        </authorList>
    </citation>
    <scope>NUCLEOTIDE SEQUENCE</scope>
    <source>
        <strain evidence="2">3651</strain>
        <tissue evidence="2">Leaf</tissue>
    </source>
</reference>
<dbReference type="PANTHER" id="PTHR12358:SF111">
    <property type="entry name" value="CERAMIDE KINASE, ISOFORM A"/>
    <property type="match status" value="1"/>
</dbReference>
<sequence length="447" mass="49961">MEKSQTISKNTSLRQATQQSLRRLGLCPQITTGQQTSPVIFPEKRNSRGKPATRGDISVTNDDLKKAKVEEHRIDIGDEQCDLLGYEVFSGKLSLDKRKSSKHSEVQTSENMNLDMVDVKLTSKALIWGSEMLRLDDVVSLSYCVGLRHFTVHAYPLRKSSCGLFVKSRRSRKDFRFFASTSEDALQWVNTFADKQCYVNSLPHPMASKKQSSDSIFNEFPPESYIRCKSPPKVLVILNPRSGHGRSSKVFQELVEPIFKLAGFELEVVKTTSAGHARKLAASVDFSTCPDGIICVGGDGIINEVLNGLLSRDNQREAMTVPIGIIPAGSDNSLVWTVLGVRDPVSAALAIVKGGLTAIDVFAVEWIHAGAIHFGTTVTYFGFVSDVLELSEKYQKRFGPLRYFVAGFLKFFCLPKYSYEVEYLPSQREERKNFSRSGNYRHVRALH</sequence>
<dbReference type="GO" id="GO:0016020">
    <property type="term" value="C:membrane"/>
    <property type="evidence" value="ECO:0007669"/>
    <property type="project" value="GOC"/>
</dbReference>
<dbReference type="InterPro" id="IPR050187">
    <property type="entry name" value="Lipid_Phosphate_FormReg"/>
</dbReference>
<dbReference type="GO" id="GO:0001729">
    <property type="term" value="F:ceramide kinase activity"/>
    <property type="evidence" value="ECO:0007669"/>
    <property type="project" value="TreeGrafter"/>
</dbReference>
<dbReference type="PROSITE" id="PS50146">
    <property type="entry name" value="DAGK"/>
    <property type="match status" value="1"/>
</dbReference>
<organism evidence="2 3">
    <name type="scientific">Sesamum alatum</name>
    <dbReference type="NCBI Taxonomy" id="300844"/>
    <lineage>
        <taxon>Eukaryota</taxon>
        <taxon>Viridiplantae</taxon>
        <taxon>Streptophyta</taxon>
        <taxon>Embryophyta</taxon>
        <taxon>Tracheophyta</taxon>
        <taxon>Spermatophyta</taxon>
        <taxon>Magnoliopsida</taxon>
        <taxon>eudicotyledons</taxon>
        <taxon>Gunneridae</taxon>
        <taxon>Pentapetalae</taxon>
        <taxon>asterids</taxon>
        <taxon>lamiids</taxon>
        <taxon>Lamiales</taxon>
        <taxon>Pedaliaceae</taxon>
        <taxon>Sesamum</taxon>
    </lineage>
</organism>
<reference evidence="2" key="2">
    <citation type="journal article" date="2024" name="Plant">
        <title>Genomic evolution and insights into agronomic trait innovations of Sesamum species.</title>
        <authorList>
            <person name="Miao H."/>
            <person name="Wang L."/>
            <person name="Qu L."/>
            <person name="Liu H."/>
            <person name="Sun Y."/>
            <person name="Le M."/>
            <person name="Wang Q."/>
            <person name="Wei S."/>
            <person name="Zheng Y."/>
            <person name="Lin W."/>
            <person name="Duan Y."/>
            <person name="Cao H."/>
            <person name="Xiong S."/>
            <person name="Wang X."/>
            <person name="Wei L."/>
            <person name="Li C."/>
            <person name="Ma Q."/>
            <person name="Ju M."/>
            <person name="Zhao R."/>
            <person name="Li G."/>
            <person name="Mu C."/>
            <person name="Tian Q."/>
            <person name="Mei H."/>
            <person name="Zhang T."/>
            <person name="Gao T."/>
            <person name="Zhang H."/>
        </authorList>
    </citation>
    <scope>NUCLEOTIDE SEQUENCE</scope>
    <source>
        <strain evidence="2">3651</strain>
    </source>
</reference>
<dbReference type="Pfam" id="PF00781">
    <property type="entry name" value="DAGK_cat"/>
    <property type="match status" value="1"/>
</dbReference>
<dbReference type="InterPro" id="IPR016064">
    <property type="entry name" value="NAD/diacylglycerol_kinase_sf"/>
</dbReference>
<dbReference type="SMART" id="SM00046">
    <property type="entry name" value="DAGKc"/>
    <property type="match status" value="1"/>
</dbReference>
<dbReference type="PANTHER" id="PTHR12358">
    <property type="entry name" value="SPHINGOSINE KINASE"/>
    <property type="match status" value="1"/>
</dbReference>
<dbReference type="Gene3D" id="3.40.50.10330">
    <property type="entry name" value="Probable inorganic polyphosphate/atp-NAD kinase, domain 1"/>
    <property type="match status" value="1"/>
</dbReference>